<feature type="region of interest" description="Disordered" evidence="1">
    <location>
        <begin position="167"/>
        <end position="211"/>
    </location>
</feature>
<evidence type="ECO:0000313" key="3">
    <source>
        <dbReference type="Proteomes" id="UP000823388"/>
    </source>
</evidence>
<organism evidence="2 3">
    <name type="scientific">Panicum virgatum</name>
    <name type="common">Blackwell switchgrass</name>
    <dbReference type="NCBI Taxonomy" id="38727"/>
    <lineage>
        <taxon>Eukaryota</taxon>
        <taxon>Viridiplantae</taxon>
        <taxon>Streptophyta</taxon>
        <taxon>Embryophyta</taxon>
        <taxon>Tracheophyta</taxon>
        <taxon>Spermatophyta</taxon>
        <taxon>Magnoliopsida</taxon>
        <taxon>Liliopsida</taxon>
        <taxon>Poales</taxon>
        <taxon>Poaceae</taxon>
        <taxon>PACMAD clade</taxon>
        <taxon>Panicoideae</taxon>
        <taxon>Panicodae</taxon>
        <taxon>Paniceae</taxon>
        <taxon>Panicinae</taxon>
        <taxon>Panicum</taxon>
        <taxon>Panicum sect. Hiantes</taxon>
    </lineage>
</organism>
<comment type="caution">
    <text evidence="2">The sequence shown here is derived from an EMBL/GenBank/DDBJ whole genome shotgun (WGS) entry which is preliminary data.</text>
</comment>
<gene>
    <name evidence="2" type="ORF">PVAP13_3KG539000</name>
</gene>
<sequence length="252" mass="25774">MFDRHRAAYYRPFVSLLAPPHGPPAGDDYSSSGSSSDMEDPPHELPAADPARGGGAPPVAPPHPLGLPPAHPARGGGAPPFAHVVPAELPARAGGAPAPPFARAVPPPLIRAALGGAAPRGRLDLDPAHPRRFRYQLGVGVGGRRQAGDGGRGGAALPGEIYNALKAIQPPPDPRRAAASLQRARPRRPPVQVAHGAAGGHEEGLAAHGGPGSEAVKVKPCWLAVCRFCSARRSSSELVANAVCLTSSSSLW</sequence>
<feature type="compositionally biased region" description="Low complexity" evidence="1">
    <location>
        <begin position="24"/>
        <end position="36"/>
    </location>
</feature>
<accession>A0A8T0VAV4</accession>
<dbReference type="AlphaFoldDB" id="A0A8T0VAV4"/>
<evidence type="ECO:0000256" key="1">
    <source>
        <dbReference type="SAM" id="MobiDB-lite"/>
    </source>
</evidence>
<proteinExistence type="predicted"/>
<reference evidence="2" key="1">
    <citation type="submission" date="2020-05" db="EMBL/GenBank/DDBJ databases">
        <title>WGS assembly of Panicum virgatum.</title>
        <authorList>
            <person name="Lovell J.T."/>
            <person name="Jenkins J."/>
            <person name="Shu S."/>
            <person name="Juenger T.E."/>
            <person name="Schmutz J."/>
        </authorList>
    </citation>
    <scope>NUCLEOTIDE SEQUENCE</scope>
    <source>
        <strain evidence="2">AP13</strain>
    </source>
</reference>
<keyword evidence="3" id="KW-1185">Reference proteome</keyword>
<feature type="compositionally biased region" description="Pro residues" evidence="1">
    <location>
        <begin position="58"/>
        <end position="71"/>
    </location>
</feature>
<evidence type="ECO:0000313" key="2">
    <source>
        <dbReference type="EMBL" id="KAG2630636.1"/>
    </source>
</evidence>
<feature type="region of interest" description="Disordered" evidence="1">
    <location>
        <begin position="16"/>
        <end position="81"/>
    </location>
</feature>
<protein>
    <submittedName>
        <fullName evidence="2">Uncharacterized protein</fullName>
    </submittedName>
</protein>
<name>A0A8T0VAV4_PANVG</name>
<dbReference type="Proteomes" id="UP000823388">
    <property type="component" value="Chromosome 3K"/>
</dbReference>
<dbReference type="EMBL" id="CM029041">
    <property type="protein sequence ID" value="KAG2630636.1"/>
    <property type="molecule type" value="Genomic_DNA"/>
</dbReference>